<comment type="caution">
    <text evidence="1">The sequence shown here is derived from an EMBL/GenBank/DDBJ whole genome shotgun (WGS) entry which is preliminary data.</text>
</comment>
<protein>
    <submittedName>
        <fullName evidence="1">Uncharacterized protein</fullName>
    </submittedName>
</protein>
<organism evidence="1 2">
    <name type="scientific">Inconstantimicrobium mannanitabidum</name>
    <dbReference type="NCBI Taxonomy" id="1604901"/>
    <lineage>
        <taxon>Bacteria</taxon>
        <taxon>Bacillati</taxon>
        <taxon>Bacillota</taxon>
        <taxon>Clostridia</taxon>
        <taxon>Eubacteriales</taxon>
        <taxon>Clostridiaceae</taxon>
        <taxon>Inconstantimicrobium</taxon>
    </lineage>
</organism>
<keyword evidence="2" id="KW-1185">Reference proteome</keyword>
<dbReference type="EMBL" id="BROD01000002">
    <property type="protein sequence ID" value="GKX69006.1"/>
    <property type="molecule type" value="Genomic_DNA"/>
</dbReference>
<evidence type="ECO:0000313" key="2">
    <source>
        <dbReference type="Proteomes" id="UP001058074"/>
    </source>
</evidence>
<reference evidence="1" key="1">
    <citation type="journal article" date="2025" name="Int. J. Syst. Evol. Microbiol.">
        <title>Inconstantimicrobium mannanitabidum sp. nov., a novel member of the family Clostridiaceae isolated from anoxic soil under the treatment of reductive soil disinfestation.</title>
        <authorList>
            <person name="Ueki A."/>
            <person name="Tonouchi A."/>
            <person name="Honma S."/>
            <person name="Kaku N."/>
            <person name="Ueki K."/>
        </authorList>
    </citation>
    <scope>NUCLEOTIDE SEQUENCE</scope>
    <source>
        <strain evidence="1">TW13</strain>
    </source>
</reference>
<gene>
    <name evidence="1" type="ORF">rsdtw13_42640</name>
</gene>
<accession>A0ACB5RIT6</accession>
<proteinExistence type="predicted"/>
<dbReference type="Proteomes" id="UP001058074">
    <property type="component" value="Unassembled WGS sequence"/>
</dbReference>
<sequence>MIMKNILNLQAMAPITGDQVEDWSTVSNACNNKGRVIEQ</sequence>
<evidence type="ECO:0000313" key="1">
    <source>
        <dbReference type="EMBL" id="GKX69006.1"/>
    </source>
</evidence>
<name>A0ACB5RIT6_9CLOT</name>